<dbReference type="AlphaFoldDB" id="A0A5P0JEX7"/>
<proteinExistence type="predicted"/>
<evidence type="ECO:0000313" key="1">
    <source>
        <dbReference type="EMBL" id="MQK27268.1"/>
    </source>
</evidence>
<accession>A0A5P0JEX7</accession>
<sequence>MGDENMNRVQENLGDRLLREEAERAFASYGLRRPRAWLAKYGSLGSVSAMRKECQALIKPREVSGNDDYMPHGIINLTI</sequence>
<dbReference type="RefSeq" id="WP_152932287.1">
    <property type="nucleotide sequence ID" value="NZ_RYCF01000168.1"/>
</dbReference>
<dbReference type="Proteomes" id="UP000359125">
    <property type="component" value="Unassembled WGS sequence"/>
</dbReference>
<comment type="caution">
    <text evidence="1">The sequence shown here is derived from an EMBL/GenBank/DDBJ whole genome shotgun (WGS) entry which is preliminary data.</text>
</comment>
<organism evidence="1 2">
    <name type="scientific">Escherichia coli</name>
    <dbReference type="NCBI Taxonomy" id="562"/>
    <lineage>
        <taxon>Bacteria</taxon>
        <taxon>Pseudomonadati</taxon>
        <taxon>Pseudomonadota</taxon>
        <taxon>Gammaproteobacteria</taxon>
        <taxon>Enterobacterales</taxon>
        <taxon>Enterobacteriaceae</taxon>
        <taxon>Escherichia</taxon>
    </lineage>
</organism>
<gene>
    <name evidence="1" type="ORF">EIZ93_24000</name>
</gene>
<evidence type="ECO:0000313" key="2">
    <source>
        <dbReference type="Proteomes" id="UP000359125"/>
    </source>
</evidence>
<protein>
    <submittedName>
        <fullName evidence="1">Uncharacterized protein</fullName>
    </submittedName>
</protein>
<name>A0A5P0JEX7_ECOLX</name>
<reference evidence="1 2" key="1">
    <citation type="journal article" date="2019" name="Environ. Health Perspect.">
        <title>Inter-host Transmission of Carbapenemase-Producing Escherichia coli among Humans and Backyard Animals.</title>
        <authorList>
            <person name="Li J."/>
            <person name="Bi Z."/>
            <person name="Ma S."/>
            <person name="Chen B."/>
            <person name="Cai C."/>
            <person name="He J."/>
            <person name="Schwarz S."/>
            <person name="Sun C."/>
            <person name="Zhou Y."/>
            <person name="Yin J."/>
            <person name="Hulth A."/>
            <person name="Wang Y."/>
            <person name="Shen Z."/>
            <person name="Wang S."/>
            <person name="Wu C."/>
            <person name="Nilsson L.E."/>
            <person name="Walsh T.R."/>
            <person name="Borjesson S."/>
            <person name="Shen J."/>
            <person name="Sun Q."/>
            <person name="Wang Y."/>
        </authorList>
    </citation>
    <scope>NUCLEOTIDE SEQUENCE [LARGE SCALE GENOMIC DNA]</scope>
    <source>
        <strain evidence="1 2">A016f</strain>
    </source>
</reference>
<dbReference type="EMBL" id="RYCF01000168">
    <property type="protein sequence ID" value="MQK27268.1"/>
    <property type="molecule type" value="Genomic_DNA"/>
</dbReference>